<name>A0A7M7NCH7_STRPU</name>
<dbReference type="Proteomes" id="UP000007110">
    <property type="component" value="Unassembled WGS sequence"/>
</dbReference>
<organism evidence="1 2">
    <name type="scientific">Strongylocentrotus purpuratus</name>
    <name type="common">Purple sea urchin</name>
    <dbReference type="NCBI Taxonomy" id="7668"/>
    <lineage>
        <taxon>Eukaryota</taxon>
        <taxon>Metazoa</taxon>
        <taxon>Echinodermata</taxon>
        <taxon>Eleutherozoa</taxon>
        <taxon>Echinozoa</taxon>
        <taxon>Echinoidea</taxon>
        <taxon>Euechinoidea</taxon>
        <taxon>Echinacea</taxon>
        <taxon>Camarodonta</taxon>
        <taxon>Echinidea</taxon>
        <taxon>Strongylocentrotidae</taxon>
        <taxon>Strongylocentrotus</taxon>
    </lineage>
</organism>
<dbReference type="PANTHER" id="PTHR24407:SF14">
    <property type="entry name" value="SIR2-LIKE DOMAIN-CONTAINING PROTEIN"/>
    <property type="match status" value="1"/>
</dbReference>
<dbReference type="SUPFAM" id="SSF52047">
    <property type="entry name" value="RNI-like"/>
    <property type="match status" value="1"/>
</dbReference>
<proteinExistence type="predicted"/>
<dbReference type="InParanoid" id="A0A7M7NCH7"/>
<evidence type="ECO:0000313" key="2">
    <source>
        <dbReference type="Proteomes" id="UP000007110"/>
    </source>
</evidence>
<dbReference type="GeneID" id="115921339"/>
<dbReference type="EnsemblMetazoa" id="XM_030978722">
    <property type="protein sequence ID" value="XP_030834582"/>
    <property type="gene ID" value="LOC115921339"/>
</dbReference>
<keyword evidence="2" id="KW-1185">Reference proteome</keyword>
<accession>A0A7M7NCH7</accession>
<dbReference type="OrthoDB" id="10150845at2759"/>
<sequence>MQIQTLELDYHECPTPASSHHLSEALCSMPNLTNLTLEGGDLGEEFHSTLKAKASSIQIQTLELDYHECPTPASSHHLSEALCSMPNLTNLTLEGGDLGEEFYSTWKAKASSIQVCVY</sequence>
<dbReference type="Gene3D" id="3.80.10.10">
    <property type="entry name" value="Ribonuclease Inhibitor"/>
    <property type="match status" value="1"/>
</dbReference>
<reference evidence="2" key="1">
    <citation type="submission" date="2015-02" db="EMBL/GenBank/DDBJ databases">
        <title>Genome sequencing for Strongylocentrotus purpuratus.</title>
        <authorList>
            <person name="Murali S."/>
            <person name="Liu Y."/>
            <person name="Vee V."/>
            <person name="English A."/>
            <person name="Wang M."/>
            <person name="Skinner E."/>
            <person name="Han Y."/>
            <person name="Muzny D.M."/>
            <person name="Worley K.C."/>
            <person name="Gibbs R.A."/>
        </authorList>
    </citation>
    <scope>NUCLEOTIDE SEQUENCE</scope>
</reference>
<evidence type="ECO:0000313" key="1">
    <source>
        <dbReference type="EnsemblMetazoa" id="XP_030834582"/>
    </source>
</evidence>
<dbReference type="InterPro" id="IPR032675">
    <property type="entry name" value="LRR_dom_sf"/>
</dbReference>
<dbReference type="RefSeq" id="XP_030834582.1">
    <property type="nucleotide sequence ID" value="XM_030978722.1"/>
</dbReference>
<protein>
    <submittedName>
        <fullName evidence="1">Uncharacterized protein</fullName>
    </submittedName>
</protein>
<dbReference type="KEGG" id="spu:115921339"/>
<dbReference type="AlphaFoldDB" id="A0A7M7NCH7"/>
<reference evidence="1" key="2">
    <citation type="submission" date="2021-01" db="UniProtKB">
        <authorList>
            <consortium name="EnsemblMetazoa"/>
        </authorList>
    </citation>
    <scope>IDENTIFICATION</scope>
</reference>
<dbReference type="PANTHER" id="PTHR24407">
    <property type="entry name" value="PROTEIN KINASE DOMAIN-CONTAINING PROTEIN"/>
    <property type="match status" value="1"/>
</dbReference>